<evidence type="ECO:0000313" key="1">
    <source>
        <dbReference type="EMBL" id="KNH27957.1"/>
    </source>
</evidence>
<organism evidence="1 2">
    <name type="scientific">Pseudomonas syringae</name>
    <dbReference type="NCBI Taxonomy" id="317"/>
    <lineage>
        <taxon>Bacteria</taxon>
        <taxon>Pseudomonadati</taxon>
        <taxon>Pseudomonadota</taxon>
        <taxon>Gammaproteobacteria</taxon>
        <taxon>Pseudomonadales</taxon>
        <taxon>Pseudomonadaceae</taxon>
        <taxon>Pseudomonas</taxon>
    </lineage>
</organism>
<comment type="caution">
    <text evidence="1">The sequence shown here is derived from an EMBL/GenBank/DDBJ whole genome shotgun (WGS) entry which is preliminary data.</text>
</comment>
<evidence type="ECO:0008006" key="3">
    <source>
        <dbReference type="Google" id="ProtNLM"/>
    </source>
</evidence>
<accession>A0A0L1MHK6</accession>
<dbReference type="Proteomes" id="UP000036955">
    <property type="component" value="Unassembled WGS sequence"/>
</dbReference>
<proteinExistence type="predicted"/>
<protein>
    <recommendedName>
        <fullName evidence="3">Apea-like HEPN domain-containing protein</fullName>
    </recommendedName>
</protein>
<gene>
    <name evidence="1" type="ORF">ACS77_09095</name>
</gene>
<sequence>MTTPTELDRFAYSFFHEFARCEYCLKAVGLLEGSPSNPKADWGTFAAQVIAVFDMPPNQETEDAIQYYLTHPPKKQVLLDGTLSWSATLPDHQSQAELVLRLVCRVRNNLFHGGKFNGRWFNPKRSEELLRRGLVILQAVVLGHSKVREAYANRAD</sequence>
<evidence type="ECO:0000313" key="2">
    <source>
        <dbReference type="Proteomes" id="UP000036955"/>
    </source>
</evidence>
<reference evidence="1 2" key="1">
    <citation type="submission" date="2015-06" db="EMBL/GenBank/DDBJ databases">
        <authorList>
            <person name="Hoefler B.C."/>
            <person name="Straight P.D."/>
        </authorList>
    </citation>
    <scope>NUCLEOTIDE SEQUENCE [LARGE SCALE GENOMIC DNA]</scope>
    <source>
        <strain evidence="1 2">Riq4</strain>
    </source>
</reference>
<name>A0A0L1MHK6_PSESX</name>
<dbReference type="EMBL" id="LFQK01000015">
    <property type="protein sequence ID" value="KNH27957.1"/>
    <property type="molecule type" value="Genomic_DNA"/>
</dbReference>
<dbReference type="PATRIC" id="fig|317.197.peg.977"/>
<dbReference type="AlphaFoldDB" id="A0A0L1MHK6"/>